<proteinExistence type="predicted"/>
<dbReference type="RefSeq" id="WP_157305065.1">
    <property type="nucleotide sequence ID" value="NZ_WRXN01000001.1"/>
</dbReference>
<accession>A0A7K1U009</accession>
<dbReference type="Proteomes" id="UP000461730">
    <property type="component" value="Unassembled WGS sequence"/>
</dbReference>
<protein>
    <submittedName>
        <fullName evidence="1">Uncharacterized protein</fullName>
    </submittedName>
</protein>
<comment type="caution">
    <text evidence="1">The sequence shown here is derived from an EMBL/GenBank/DDBJ whole genome shotgun (WGS) entry which is preliminary data.</text>
</comment>
<name>A0A7K1U009_9BACT</name>
<keyword evidence="2" id="KW-1185">Reference proteome</keyword>
<gene>
    <name evidence="1" type="ORF">GO493_05380</name>
</gene>
<reference evidence="1 2" key="1">
    <citation type="submission" date="2019-12" db="EMBL/GenBank/DDBJ databases">
        <title>Chitinophaga sp. strain ysch24 (GDMCC 1.1355), whole genome shotgun sequence.</title>
        <authorList>
            <person name="Zhang X."/>
        </authorList>
    </citation>
    <scope>NUCLEOTIDE SEQUENCE [LARGE SCALE GENOMIC DNA]</scope>
    <source>
        <strain evidence="2">ysch24</strain>
    </source>
</reference>
<evidence type="ECO:0000313" key="2">
    <source>
        <dbReference type="Proteomes" id="UP000461730"/>
    </source>
</evidence>
<dbReference type="EMBL" id="WRXN01000001">
    <property type="protein sequence ID" value="MVT07683.1"/>
    <property type="molecule type" value="Genomic_DNA"/>
</dbReference>
<sequence>MSNDLLPFQLYLGGYEISDSAERRHFYELHHFPTLASALTALLTIDPQSYNEPVAQRNKASHFYEAAQITAPGADVALLQIMSLSFDDVPEAAPPAGIYLIHSDELDMRTLMGLGPFTFNEFSYYDPKGALVLLAPMTYENKLIIAPDPALKSLQKKLPQDPPFELQVLRQGLYNQDGQRYPDRMYREVFHFESITAAMVHLVQQDFRATNEDVAGQHVLNNMIREMNLALSTGERLASVAMFADESAKDDNGIYIIFHKDTRELQALTGMDPTINLKSEDSSPYFKLFHFTNEGHDIYPDRNFYQLAQNFLGDRMEETLQKYARRHPCLLITELRVAAPGDQQIAPFISEQQYPFFEQAVREIAVRCSPPATAGQQTDPMSEQLVRYNVTGPNHEKPLFTLEQIANSEGDTGSYKLRLNDELLSAHQTVALQFYFDDLVRRTGIHLELEVTRDFEQVRRQQTAPDKLNWLRRGGGPR</sequence>
<organism evidence="1 2">
    <name type="scientific">Chitinophaga tropicalis</name>
    <dbReference type="NCBI Taxonomy" id="2683588"/>
    <lineage>
        <taxon>Bacteria</taxon>
        <taxon>Pseudomonadati</taxon>
        <taxon>Bacteroidota</taxon>
        <taxon>Chitinophagia</taxon>
        <taxon>Chitinophagales</taxon>
        <taxon>Chitinophagaceae</taxon>
        <taxon>Chitinophaga</taxon>
    </lineage>
</organism>
<dbReference type="AlphaFoldDB" id="A0A7K1U009"/>
<evidence type="ECO:0000313" key="1">
    <source>
        <dbReference type="EMBL" id="MVT07683.1"/>
    </source>
</evidence>